<evidence type="ECO:0000313" key="3">
    <source>
        <dbReference type="Proteomes" id="UP000051497"/>
    </source>
</evidence>
<dbReference type="InterPro" id="IPR038570">
    <property type="entry name" value="HicA_sf"/>
</dbReference>
<reference evidence="1" key="1">
    <citation type="submission" date="2015-09" db="EMBL/GenBank/DDBJ databases">
        <title>Draft Genome Sequences of Two Novel Amoeba-resistant Intranuclear Bacteria, Candidatus Berkiella cookevillensis and Candidatus Berkiella aquae.</title>
        <authorList>
            <person name="Mehari Y.T."/>
            <person name="Arivett B.A."/>
            <person name="Farone A.L."/>
            <person name="Gunderson J.H."/>
            <person name="Farone M.B."/>
        </authorList>
    </citation>
    <scope>NUCLEOTIDE SEQUENCE [LARGE SCALE GENOMIC DNA]</scope>
    <source>
        <strain evidence="1">HT99</strain>
    </source>
</reference>
<name>A0A0Q9YUY4_9GAMM</name>
<dbReference type="Proteomes" id="UP000051497">
    <property type="component" value="Unassembled WGS sequence"/>
</dbReference>
<organism evidence="1">
    <name type="scientific">Candidatus Berkiella aquae</name>
    <dbReference type="NCBI Taxonomy" id="295108"/>
    <lineage>
        <taxon>Bacteria</taxon>
        <taxon>Pseudomonadati</taxon>
        <taxon>Pseudomonadota</taxon>
        <taxon>Gammaproteobacteria</taxon>
        <taxon>Candidatus Berkiellales</taxon>
        <taxon>Candidatus Berkiellaceae</taxon>
        <taxon>Candidatus Berkiella</taxon>
    </lineage>
</organism>
<evidence type="ECO:0000313" key="1">
    <source>
        <dbReference type="EMBL" id="KRG21538.1"/>
    </source>
</evidence>
<gene>
    <name evidence="2" type="ORF">HT99x_008475</name>
    <name evidence="1" type="ORF">HT99x_01291</name>
</gene>
<dbReference type="Gene3D" id="3.30.920.30">
    <property type="entry name" value="Hypothetical protein"/>
    <property type="match status" value="1"/>
</dbReference>
<evidence type="ECO:0000313" key="2">
    <source>
        <dbReference type="EMBL" id="MCS5711468.1"/>
    </source>
</evidence>
<comment type="caution">
    <text evidence="1">The sequence shown here is derived from an EMBL/GenBank/DDBJ whole genome shotgun (WGS) entry which is preliminary data.</text>
</comment>
<dbReference type="AlphaFoldDB" id="A0A0Q9YUY4"/>
<dbReference type="EMBL" id="LKAJ01000004">
    <property type="protein sequence ID" value="KRG21538.1"/>
    <property type="molecule type" value="Genomic_DNA"/>
</dbReference>
<proteinExistence type="predicted"/>
<reference evidence="2" key="3">
    <citation type="submission" date="2021-06" db="EMBL/GenBank/DDBJ databases">
        <title>Genomic Description and Analysis of Intracellular Bacteria, Candidatus Berkiella cookevillensis and Candidatus Berkiella aquae.</title>
        <authorList>
            <person name="Kidane D.T."/>
            <person name="Mehari Y.T."/>
            <person name="Rice F.C."/>
            <person name="Arivett B.A."/>
            <person name="Farone A.L."/>
            <person name="Berk S.G."/>
            <person name="Farone M.B."/>
        </authorList>
    </citation>
    <scope>NUCLEOTIDE SEQUENCE</scope>
    <source>
        <strain evidence="2">HT99</strain>
    </source>
</reference>
<accession>A0A0Q9YUY4</accession>
<dbReference type="EMBL" id="LKAJ02000001">
    <property type="protein sequence ID" value="MCS5711468.1"/>
    <property type="molecule type" value="Genomic_DNA"/>
</dbReference>
<keyword evidence="3" id="KW-1185">Reference proteome</keyword>
<dbReference type="RefSeq" id="WP_075065920.1">
    <property type="nucleotide sequence ID" value="NZ_LKAJ02000001.1"/>
</dbReference>
<reference evidence="2" key="2">
    <citation type="journal article" date="2016" name="Genome Announc.">
        <title>Draft Genome Sequences of Two Novel Amoeba-Resistant Intranuclear Bacteria, 'Candidatus Berkiella cookevillensis' and 'Candidatus Berkiella aquae'.</title>
        <authorList>
            <person name="Mehari Y.T."/>
            <person name="Arivett B.A."/>
            <person name="Farone A.L."/>
            <person name="Gunderson J.H."/>
            <person name="Farone M.B."/>
        </authorList>
    </citation>
    <scope>NUCLEOTIDE SEQUENCE</scope>
    <source>
        <strain evidence="2">HT99</strain>
    </source>
</reference>
<sequence>MTIDELIRSLRRISNGLHINKPLLIKNGNTKHRTLRFNGKITLVSVHKKSEIPEGTLDAILKNLGLKKKYINNFNKKQIKQKLKELGIELTEPVAEELLDKIFSEEENDS</sequence>
<protein>
    <submittedName>
        <fullName evidence="1">YcfA-like protein</fullName>
    </submittedName>
</protein>
<dbReference type="STRING" id="295108.HT99x_01291"/>
<dbReference type="SUPFAM" id="SSF54786">
    <property type="entry name" value="YcfA/nrd intein domain"/>
    <property type="match status" value="1"/>
</dbReference>